<feature type="domain" description="Leucine-binding protein" evidence="4">
    <location>
        <begin position="26"/>
        <end position="354"/>
    </location>
</feature>
<evidence type="ECO:0000313" key="5">
    <source>
        <dbReference type="EMBL" id="MEK8033191.1"/>
    </source>
</evidence>
<dbReference type="InterPro" id="IPR028081">
    <property type="entry name" value="Leu-bd"/>
</dbReference>
<keyword evidence="6" id="KW-1185">Reference proteome</keyword>
<feature type="chain" id="PRO_5046238096" evidence="3">
    <location>
        <begin position="25"/>
        <end position="372"/>
    </location>
</feature>
<name>A0ABU9BTA5_9BURK</name>
<evidence type="ECO:0000313" key="6">
    <source>
        <dbReference type="Proteomes" id="UP001371218"/>
    </source>
</evidence>
<sequence length="372" mass="39500">MALFDKRFIVSFALIFLAAAGLKAAPIKIGQTADFSGPIAPGVREATAGAKAVFDSVNRSGGIDGREIELISLDDKFNPELAAQNAKELISQGVVSLFLTRGTPHTQAILPLLLEYKTPLVGPSTGAMTFHQPVHPWLFNVRATYQKEAERAVRHLSLVGVARIAIVQVDDSFGADAVRGALAGFEAVGKRPAVHVTFDRNKPDMRSAVDKIIAANTQAALFLANGAVIADAAQRLREAGSRVQIVTLSNNASSGFIKMLGAHSRGTIVSQVYPYERSIASGVVREARELAKANGAGDVSPSFLEGMIAAKVLVEGLRRAAPHIDRAGLRSSLEGIKRLDLGGIELSYGPNDHSGLDFADLSIIGETGKFER</sequence>
<dbReference type="EMBL" id="JBBUTG010000014">
    <property type="protein sequence ID" value="MEK8033191.1"/>
    <property type="molecule type" value="Genomic_DNA"/>
</dbReference>
<dbReference type="Proteomes" id="UP001371218">
    <property type="component" value="Unassembled WGS sequence"/>
</dbReference>
<comment type="similarity">
    <text evidence="1">Belongs to the leucine-binding protein family.</text>
</comment>
<dbReference type="PANTHER" id="PTHR47235">
    <property type="entry name" value="BLR6548 PROTEIN"/>
    <property type="match status" value="1"/>
</dbReference>
<dbReference type="PANTHER" id="PTHR47235:SF1">
    <property type="entry name" value="BLR6548 PROTEIN"/>
    <property type="match status" value="1"/>
</dbReference>
<feature type="signal peptide" evidence="3">
    <location>
        <begin position="1"/>
        <end position="24"/>
    </location>
</feature>
<dbReference type="Pfam" id="PF13458">
    <property type="entry name" value="Peripla_BP_6"/>
    <property type="match status" value="1"/>
</dbReference>
<evidence type="ECO:0000256" key="1">
    <source>
        <dbReference type="ARBA" id="ARBA00010062"/>
    </source>
</evidence>
<evidence type="ECO:0000256" key="3">
    <source>
        <dbReference type="SAM" id="SignalP"/>
    </source>
</evidence>
<comment type="caution">
    <text evidence="5">The sequence shown here is derived from an EMBL/GenBank/DDBJ whole genome shotgun (WGS) entry which is preliminary data.</text>
</comment>
<dbReference type="InterPro" id="IPR028082">
    <property type="entry name" value="Peripla_BP_I"/>
</dbReference>
<keyword evidence="2 3" id="KW-0732">Signal</keyword>
<proteinExistence type="inferred from homology"/>
<organism evidence="5 6">
    <name type="scientific">Ideonella lacteola</name>
    <dbReference type="NCBI Taxonomy" id="2984193"/>
    <lineage>
        <taxon>Bacteria</taxon>
        <taxon>Pseudomonadati</taxon>
        <taxon>Pseudomonadota</taxon>
        <taxon>Betaproteobacteria</taxon>
        <taxon>Burkholderiales</taxon>
        <taxon>Sphaerotilaceae</taxon>
        <taxon>Ideonella</taxon>
    </lineage>
</organism>
<accession>A0ABU9BTA5</accession>
<reference evidence="5 6" key="1">
    <citation type="submission" date="2024-04" db="EMBL/GenBank/DDBJ databases">
        <title>Novel species of the genus Ideonella isolated from streams.</title>
        <authorList>
            <person name="Lu H."/>
        </authorList>
    </citation>
    <scope>NUCLEOTIDE SEQUENCE [LARGE SCALE GENOMIC DNA]</scope>
    <source>
        <strain evidence="5 6">DXS29W</strain>
    </source>
</reference>
<dbReference type="RefSeq" id="WP_341427608.1">
    <property type="nucleotide sequence ID" value="NZ_JBBUTG010000014.1"/>
</dbReference>
<gene>
    <name evidence="5" type="ORF">AACH06_20420</name>
</gene>
<dbReference type="CDD" id="cd06326">
    <property type="entry name" value="PBP1_ABC_ligand_binding-like"/>
    <property type="match status" value="1"/>
</dbReference>
<evidence type="ECO:0000259" key="4">
    <source>
        <dbReference type="Pfam" id="PF13458"/>
    </source>
</evidence>
<dbReference type="SUPFAM" id="SSF53822">
    <property type="entry name" value="Periplasmic binding protein-like I"/>
    <property type="match status" value="1"/>
</dbReference>
<protein>
    <submittedName>
        <fullName evidence="5">ABC transporter substrate-binding protein</fullName>
    </submittedName>
</protein>
<evidence type="ECO:0000256" key="2">
    <source>
        <dbReference type="ARBA" id="ARBA00022729"/>
    </source>
</evidence>
<dbReference type="Gene3D" id="3.40.50.2300">
    <property type="match status" value="2"/>
</dbReference>